<proteinExistence type="predicted"/>
<feature type="compositionally biased region" description="Low complexity" evidence="5">
    <location>
        <begin position="1"/>
        <end position="16"/>
    </location>
</feature>
<organism evidence="7 8">
    <name type="scientific">Saccharopolyspora cebuensis</name>
    <dbReference type="NCBI Taxonomy" id="418759"/>
    <lineage>
        <taxon>Bacteria</taxon>
        <taxon>Bacillati</taxon>
        <taxon>Actinomycetota</taxon>
        <taxon>Actinomycetes</taxon>
        <taxon>Pseudonocardiales</taxon>
        <taxon>Pseudonocardiaceae</taxon>
        <taxon>Saccharopolyspora</taxon>
    </lineage>
</organism>
<comment type="caution">
    <text evidence="7">The sequence shown here is derived from an EMBL/GenBank/DDBJ whole genome shotgun (WGS) entry which is preliminary data.</text>
</comment>
<dbReference type="InterPro" id="IPR050109">
    <property type="entry name" value="HTH-type_TetR-like_transc_reg"/>
</dbReference>
<evidence type="ECO:0000256" key="5">
    <source>
        <dbReference type="SAM" id="MobiDB-lite"/>
    </source>
</evidence>
<keyword evidence="1" id="KW-0805">Transcription regulation</keyword>
<evidence type="ECO:0000256" key="1">
    <source>
        <dbReference type="ARBA" id="ARBA00023015"/>
    </source>
</evidence>
<name>A0ABV4CAF1_9PSEU</name>
<dbReference type="RefSeq" id="WP_345361280.1">
    <property type="nucleotide sequence ID" value="NZ_BAABII010000005.1"/>
</dbReference>
<feature type="region of interest" description="Disordered" evidence="5">
    <location>
        <begin position="1"/>
        <end position="25"/>
    </location>
</feature>
<accession>A0ABV4CAF1</accession>
<dbReference type="Gene3D" id="1.10.10.60">
    <property type="entry name" value="Homeodomain-like"/>
    <property type="match status" value="1"/>
</dbReference>
<dbReference type="Gene3D" id="1.10.357.10">
    <property type="entry name" value="Tetracycline Repressor, domain 2"/>
    <property type="match status" value="1"/>
</dbReference>
<feature type="DNA-binding region" description="H-T-H motif" evidence="4">
    <location>
        <begin position="48"/>
        <end position="67"/>
    </location>
</feature>
<dbReference type="PANTHER" id="PTHR30055">
    <property type="entry name" value="HTH-TYPE TRANSCRIPTIONAL REGULATOR RUTR"/>
    <property type="match status" value="1"/>
</dbReference>
<gene>
    <name evidence="7" type="ORF">AB8O55_01640</name>
</gene>
<dbReference type="EMBL" id="JBGEHV010000002">
    <property type="protein sequence ID" value="MEY8038089.1"/>
    <property type="molecule type" value="Genomic_DNA"/>
</dbReference>
<dbReference type="Proteomes" id="UP001564626">
    <property type="component" value="Unassembled WGS sequence"/>
</dbReference>
<dbReference type="PROSITE" id="PS01081">
    <property type="entry name" value="HTH_TETR_1"/>
    <property type="match status" value="1"/>
</dbReference>
<dbReference type="InterPro" id="IPR041347">
    <property type="entry name" value="MftR_C"/>
</dbReference>
<sequence>MARPASPDAPGGAASAMGRRERKKRATRAAVGEAALRLSVRHGVEHVTVEQIAAEADIAPRTFFNHFSSKEEAVLAAAAAGAEALIAEFRVRPRTESVLRALREAVLVVLDRDDAASRDYVEALRLIRGEPSLLPHQLAVITAQEQALADAIADRIGPDAERDRPAYPALCAASALASLRVILDRWLGRGGEPGALDALRPEIDRAIGELAAGLDRPGR</sequence>
<evidence type="ECO:0000256" key="2">
    <source>
        <dbReference type="ARBA" id="ARBA00023125"/>
    </source>
</evidence>
<dbReference type="PROSITE" id="PS50977">
    <property type="entry name" value="HTH_TETR_2"/>
    <property type="match status" value="1"/>
</dbReference>
<keyword evidence="8" id="KW-1185">Reference proteome</keyword>
<dbReference type="Pfam" id="PF00440">
    <property type="entry name" value="TetR_N"/>
    <property type="match status" value="1"/>
</dbReference>
<evidence type="ECO:0000313" key="7">
    <source>
        <dbReference type="EMBL" id="MEY8038089.1"/>
    </source>
</evidence>
<dbReference type="InterPro" id="IPR001647">
    <property type="entry name" value="HTH_TetR"/>
</dbReference>
<protein>
    <submittedName>
        <fullName evidence="7">TetR/AcrR family transcriptional regulator</fullName>
    </submittedName>
</protein>
<evidence type="ECO:0000259" key="6">
    <source>
        <dbReference type="PROSITE" id="PS50977"/>
    </source>
</evidence>
<dbReference type="InterPro" id="IPR009057">
    <property type="entry name" value="Homeodomain-like_sf"/>
</dbReference>
<feature type="domain" description="HTH tetR-type" evidence="6">
    <location>
        <begin position="25"/>
        <end position="85"/>
    </location>
</feature>
<dbReference type="SUPFAM" id="SSF46689">
    <property type="entry name" value="Homeodomain-like"/>
    <property type="match status" value="1"/>
</dbReference>
<dbReference type="InterPro" id="IPR023772">
    <property type="entry name" value="DNA-bd_HTH_TetR-type_CS"/>
</dbReference>
<dbReference type="PANTHER" id="PTHR30055:SF238">
    <property type="entry name" value="MYCOFACTOCIN BIOSYNTHESIS TRANSCRIPTIONAL REGULATOR MFTR-RELATED"/>
    <property type="match status" value="1"/>
</dbReference>
<keyword evidence="2 4" id="KW-0238">DNA-binding</keyword>
<dbReference type="Pfam" id="PF17754">
    <property type="entry name" value="TetR_C_14"/>
    <property type="match status" value="1"/>
</dbReference>
<reference evidence="7 8" key="1">
    <citation type="submission" date="2024-08" db="EMBL/GenBank/DDBJ databases">
        <title>Genome mining of Saccharopolyspora cebuensis PGLac3 from Nigerian medicinal plant.</title>
        <authorList>
            <person name="Ezeobiora C.E."/>
            <person name="Igbokwe N.H."/>
            <person name="Amin D.H."/>
            <person name="Mendie U.E."/>
        </authorList>
    </citation>
    <scope>NUCLEOTIDE SEQUENCE [LARGE SCALE GENOMIC DNA]</scope>
    <source>
        <strain evidence="7 8">PGLac3</strain>
    </source>
</reference>
<keyword evidence="3" id="KW-0804">Transcription</keyword>
<evidence type="ECO:0000256" key="3">
    <source>
        <dbReference type="ARBA" id="ARBA00023163"/>
    </source>
</evidence>
<evidence type="ECO:0000313" key="8">
    <source>
        <dbReference type="Proteomes" id="UP001564626"/>
    </source>
</evidence>
<evidence type="ECO:0000256" key="4">
    <source>
        <dbReference type="PROSITE-ProRule" id="PRU00335"/>
    </source>
</evidence>